<dbReference type="PANTHER" id="PTHR38030">
    <property type="entry name" value="PROTOPORPHYRINOGEN IX DEHYDROGENASE [MENAQUINONE]"/>
    <property type="match status" value="1"/>
</dbReference>
<gene>
    <name evidence="2" type="ORF">L3049_21115</name>
</gene>
<reference evidence="2 3" key="1">
    <citation type="submission" date="2022-01" db="EMBL/GenBank/DDBJ databases">
        <title>Labilibaculum sp. nov, a marine bacterium isolated from Antarctica.</title>
        <authorList>
            <person name="Dai W."/>
        </authorList>
    </citation>
    <scope>NUCLEOTIDE SEQUENCE [LARGE SCALE GENOMIC DNA]</scope>
    <source>
        <strain evidence="2 3">DW002</strain>
    </source>
</reference>
<feature type="domain" description="Flavodoxin" evidence="1">
    <location>
        <begin position="4"/>
        <end position="143"/>
    </location>
</feature>
<keyword evidence="3" id="KW-1185">Reference proteome</keyword>
<dbReference type="PANTHER" id="PTHR38030:SF2">
    <property type="entry name" value="PROTOPORPHYRINOGEN IX DEHYDROGENASE [QUINONE]"/>
    <property type="match status" value="1"/>
</dbReference>
<dbReference type="Pfam" id="PF12724">
    <property type="entry name" value="Flavodoxin_5"/>
    <property type="match status" value="1"/>
</dbReference>
<dbReference type="InterPro" id="IPR052200">
    <property type="entry name" value="Protoporphyrinogen_IX_DH"/>
</dbReference>
<dbReference type="InterPro" id="IPR029039">
    <property type="entry name" value="Flavoprotein-like_sf"/>
</dbReference>
<sequence length="158" mass="17763">MKGLLVYQSKHGTTEKVAQRMQNLLGEEYLLININTTSLPNLEEFDRIVIGGSIHAGAIQKKIQAFCKLNLDLLLQKEIGLFLSCMYKGDPALKQFETAYPESLIKHAKATAITGGEFLFSEMNWIEKIIVRKIVGVKESQSEINFNAIDDFIAHMTT</sequence>
<accession>A0ABT5VYL0</accession>
<dbReference type="SUPFAM" id="SSF52218">
    <property type="entry name" value="Flavoproteins"/>
    <property type="match status" value="1"/>
</dbReference>
<dbReference type="RefSeq" id="WP_275111830.1">
    <property type="nucleotide sequence ID" value="NZ_JAKJSC010000011.1"/>
</dbReference>
<dbReference type="Proteomes" id="UP001528920">
    <property type="component" value="Unassembled WGS sequence"/>
</dbReference>
<protein>
    <submittedName>
        <fullName evidence="2">Flavodoxin domain-containing protein</fullName>
    </submittedName>
</protein>
<dbReference type="EMBL" id="JAKJSC010000011">
    <property type="protein sequence ID" value="MDE5420500.1"/>
    <property type="molecule type" value="Genomic_DNA"/>
</dbReference>
<evidence type="ECO:0000259" key="1">
    <source>
        <dbReference type="Pfam" id="PF12724"/>
    </source>
</evidence>
<name>A0ABT5VYL0_9BACT</name>
<organism evidence="2 3">
    <name type="scientific">Paralabilibaculum antarcticum</name>
    <dbReference type="NCBI Taxonomy" id="2912572"/>
    <lineage>
        <taxon>Bacteria</taxon>
        <taxon>Pseudomonadati</taxon>
        <taxon>Bacteroidota</taxon>
        <taxon>Bacteroidia</taxon>
        <taxon>Marinilabiliales</taxon>
        <taxon>Marinifilaceae</taxon>
        <taxon>Paralabilibaculum</taxon>
    </lineage>
</organism>
<dbReference type="Gene3D" id="3.40.50.360">
    <property type="match status" value="1"/>
</dbReference>
<evidence type="ECO:0000313" key="3">
    <source>
        <dbReference type="Proteomes" id="UP001528920"/>
    </source>
</evidence>
<proteinExistence type="predicted"/>
<comment type="caution">
    <text evidence="2">The sequence shown here is derived from an EMBL/GenBank/DDBJ whole genome shotgun (WGS) entry which is preliminary data.</text>
</comment>
<dbReference type="InterPro" id="IPR026816">
    <property type="entry name" value="Flavodoxin_dom"/>
</dbReference>
<evidence type="ECO:0000313" key="2">
    <source>
        <dbReference type="EMBL" id="MDE5420500.1"/>
    </source>
</evidence>